<evidence type="ECO:0000313" key="1">
    <source>
        <dbReference type="EMBL" id="GCA62506.1"/>
    </source>
</evidence>
<dbReference type="InterPro" id="IPR032675">
    <property type="entry name" value="LRR_dom_sf"/>
</dbReference>
<protein>
    <submittedName>
        <fullName evidence="1">Uncharacterized protein</fullName>
    </submittedName>
</protein>
<dbReference type="GO" id="GO:0031267">
    <property type="term" value="F:small GTPase binding"/>
    <property type="evidence" value="ECO:0007669"/>
    <property type="project" value="TreeGrafter"/>
</dbReference>
<evidence type="ECO:0000313" key="2">
    <source>
        <dbReference type="Proteomes" id="UP000265618"/>
    </source>
</evidence>
<dbReference type="GO" id="GO:0005634">
    <property type="term" value="C:nucleus"/>
    <property type="evidence" value="ECO:0007669"/>
    <property type="project" value="TreeGrafter"/>
</dbReference>
<dbReference type="AlphaFoldDB" id="A0A391NQK2"/>
<organism evidence="1 2">
    <name type="scientific">Kipferlia bialata</name>
    <dbReference type="NCBI Taxonomy" id="797122"/>
    <lineage>
        <taxon>Eukaryota</taxon>
        <taxon>Metamonada</taxon>
        <taxon>Carpediemonas-like organisms</taxon>
        <taxon>Kipferlia</taxon>
    </lineage>
</organism>
<dbReference type="OrthoDB" id="120976at2759"/>
<sequence length="286" mass="30408">MDSDMGDYDAASVAEALPYIPHVTSIGLHRNRIGDAGAITLSKTIHELTRLDEVYFTSNDMGSSGATALCEALCRLGSELKGLGFDGMPIGDSGTVSLCRSLPSLSGLTLLELGGTDMGDVGASAMADVLPHLPMLTRLNLSSNHIGDEGAFSLSEALPALPKLEMLWLQDNLIGSDGQKVLASTMSDLPCLQSSSLGIGFQGWEDWEYGVSPELVLAVRTARLEGERDFKCEKLKLDTSTDIEALSEALVHLRHIERLWIGADPIGDAGVTSLAEHLPSLTKLTS</sequence>
<dbReference type="InterPro" id="IPR027038">
    <property type="entry name" value="RanGap"/>
</dbReference>
<dbReference type="Proteomes" id="UP000265618">
    <property type="component" value="Unassembled WGS sequence"/>
</dbReference>
<dbReference type="Gene3D" id="3.80.10.10">
    <property type="entry name" value="Ribonuclease Inhibitor"/>
    <property type="match status" value="3"/>
</dbReference>
<dbReference type="SUPFAM" id="SSF52047">
    <property type="entry name" value="RNI-like"/>
    <property type="match status" value="1"/>
</dbReference>
<feature type="non-terminal residue" evidence="1">
    <location>
        <position position="286"/>
    </location>
</feature>
<dbReference type="SMART" id="SM00368">
    <property type="entry name" value="LRR_RI"/>
    <property type="match status" value="6"/>
</dbReference>
<dbReference type="GO" id="GO:0048471">
    <property type="term" value="C:perinuclear region of cytoplasm"/>
    <property type="evidence" value="ECO:0007669"/>
    <property type="project" value="TreeGrafter"/>
</dbReference>
<comment type="caution">
    <text evidence="1">The sequence shown here is derived from an EMBL/GenBank/DDBJ whole genome shotgun (WGS) entry which is preliminary data.</text>
</comment>
<dbReference type="GO" id="GO:0005096">
    <property type="term" value="F:GTPase activator activity"/>
    <property type="evidence" value="ECO:0007669"/>
    <property type="project" value="InterPro"/>
</dbReference>
<name>A0A391NQK2_9EUKA</name>
<dbReference type="EMBL" id="BDIP01000813">
    <property type="protein sequence ID" value="GCA62506.1"/>
    <property type="molecule type" value="Genomic_DNA"/>
</dbReference>
<keyword evidence="2" id="KW-1185">Reference proteome</keyword>
<dbReference type="GO" id="GO:0006913">
    <property type="term" value="P:nucleocytoplasmic transport"/>
    <property type="evidence" value="ECO:0007669"/>
    <property type="project" value="TreeGrafter"/>
</dbReference>
<dbReference type="PANTHER" id="PTHR24113:SF15">
    <property type="entry name" value="NACHT DOMAIN-CONTAINING PROTEIN"/>
    <property type="match status" value="1"/>
</dbReference>
<reference evidence="1 2" key="1">
    <citation type="journal article" date="2018" name="PLoS ONE">
        <title>The draft genome of Kipferlia bialata reveals reductive genome evolution in fornicate parasites.</title>
        <authorList>
            <person name="Tanifuji G."/>
            <person name="Takabayashi S."/>
            <person name="Kume K."/>
            <person name="Takagi M."/>
            <person name="Nakayama T."/>
            <person name="Kamikawa R."/>
            <person name="Inagaki Y."/>
            <person name="Hashimoto T."/>
        </authorList>
    </citation>
    <scope>NUCLEOTIDE SEQUENCE [LARGE SCALE GENOMIC DNA]</scope>
    <source>
        <strain evidence="1">NY0173</strain>
    </source>
</reference>
<dbReference type="InterPro" id="IPR001611">
    <property type="entry name" value="Leu-rich_rpt"/>
</dbReference>
<dbReference type="PANTHER" id="PTHR24113">
    <property type="entry name" value="RAN GTPASE-ACTIVATING PROTEIN 1"/>
    <property type="match status" value="1"/>
</dbReference>
<accession>A0A391NQK2</accession>
<gene>
    <name evidence="1" type="ORF">KIPB_003985</name>
</gene>
<dbReference type="GO" id="GO:0005829">
    <property type="term" value="C:cytosol"/>
    <property type="evidence" value="ECO:0007669"/>
    <property type="project" value="TreeGrafter"/>
</dbReference>
<proteinExistence type="predicted"/>
<dbReference type="Pfam" id="PF13516">
    <property type="entry name" value="LRR_6"/>
    <property type="match status" value="3"/>
</dbReference>